<organism evidence="3 4">
    <name type="scientific">Colwellia asteriadis</name>
    <dbReference type="NCBI Taxonomy" id="517723"/>
    <lineage>
        <taxon>Bacteria</taxon>
        <taxon>Pseudomonadati</taxon>
        <taxon>Pseudomonadota</taxon>
        <taxon>Gammaproteobacteria</taxon>
        <taxon>Alteromonadales</taxon>
        <taxon>Colwelliaceae</taxon>
        <taxon>Colwellia</taxon>
    </lineage>
</organism>
<dbReference type="RefSeq" id="WP_343818896.1">
    <property type="nucleotide sequence ID" value="NZ_BAAAFA010000013.1"/>
</dbReference>
<sequence length="171" mass="19097">MINKIIRVCVLLIAVSFNVIANNNLTSTSEKTTQQRMNEVLDSFHQAAGQADATRYLALLTPNAVFLGTDASERWNKAQFSEFVTPHFTRGDGWLYQSVERNITLLAKADVAYFDELLTNDSYGLCRGSGVLIKTPNGWKIAQYSLSVPLPNPIAKQLIEQIKVFKGKENE</sequence>
<evidence type="ECO:0000313" key="3">
    <source>
        <dbReference type="EMBL" id="GAA0823325.1"/>
    </source>
</evidence>
<feature type="chain" id="PRO_5047002285" evidence="1">
    <location>
        <begin position="22"/>
        <end position="171"/>
    </location>
</feature>
<feature type="signal peptide" evidence="1">
    <location>
        <begin position="1"/>
        <end position="21"/>
    </location>
</feature>
<dbReference type="SUPFAM" id="SSF54427">
    <property type="entry name" value="NTF2-like"/>
    <property type="match status" value="1"/>
</dbReference>
<keyword evidence="1" id="KW-0732">Signal</keyword>
<dbReference type="Proteomes" id="UP001500021">
    <property type="component" value="Unassembled WGS sequence"/>
</dbReference>
<dbReference type="EMBL" id="BAAAFA010000013">
    <property type="protein sequence ID" value="GAA0823325.1"/>
    <property type="molecule type" value="Genomic_DNA"/>
</dbReference>
<dbReference type="Pfam" id="PF13474">
    <property type="entry name" value="SnoaL_3"/>
    <property type="match status" value="1"/>
</dbReference>
<accession>A0ABN1LB74</accession>
<name>A0ABN1LB74_9GAMM</name>
<feature type="domain" description="SnoaL-like" evidence="2">
    <location>
        <begin position="38"/>
        <end position="151"/>
    </location>
</feature>
<evidence type="ECO:0000313" key="4">
    <source>
        <dbReference type="Proteomes" id="UP001500021"/>
    </source>
</evidence>
<keyword evidence="4" id="KW-1185">Reference proteome</keyword>
<proteinExistence type="predicted"/>
<dbReference type="Gene3D" id="3.10.450.50">
    <property type="match status" value="1"/>
</dbReference>
<dbReference type="InterPro" id="IPR037401">
    <property type="entry name" value="SnoaL-like"/>
</dbReference>
<dbReference type="InterPro" id="IPR032710">
    <property type="entry name" value="NTF2-like_dom_sf"/>
</dbReference>
<evidence type="ECO:0000256" key="1">
    <source>
        <dbReference type="SAM" id="SignalP"/>
    </source>
</evidence>
<comment type="caution">
    <text evidence="3">The sequence shown here is derived from an EMBL/GenBank/DDBJ whole genome shotgun (WGS) entry which is preliminary data.</text>
</comment>
<gene>
    <name evidence="3" type="ORF">GCM10009111_32840</name>
</gene>
<protein>
    <submittedName>
        <fullName evidence="3">Nuclear transport factor 2 family protein</fullName>
    </submittedName>
</protein>
<evidence type="ECO:0000259" key="2">
    <source>
        <dbReference type="Pfam" id="PF13474"/>
    </source>
</evidence>
<reference evidence="3 4" key="1">
    <citation type="journal article" date="2019" name="Int. J. Syst. Evol. Microbiol.">
        <title>The Global Catalogue of Microorganisms (GCM) 10K type strain sequencing project: providing services to taxonomists for standard genome sequencing and annotation.</title>
        <authorList>
            <consortium name="The Broad Institute Genomics Platform"/>
            <consortium name="The Broad Institute Genome Sequencing Center for Infectious Disease"/>
            <person name="Wu L."/>
            <person name="Ma J."/>
        </authorList>
    </citation>
    <scope>NUCLEOTIDE SEQUENCE [LARGE SCALE GENOMIC DNA]</scope>
    <source>
        <strain evidence="3 4">JCM 15608</strain>
    </source>
</reference>